<dbReference type="NCBIfam" id="TIGR00277">
    <property type="entry name" value="HDIG"/>
    <property type="match status" value="1"/>
</dbReference>
<dbReference type="InterPro" id="IPR052340">
    <property type="entry name" value="RNase_Y/CdgJ"/>
</dbReference>
<keyword evidence="3" id="KW-1185">Reference proteome</keyword>
<dbReference type="AlphaFoldDB" id="A0A2A9HCY7"/>
<dbReference type="SUPFAM" id="SSF109604">
    <property type="entry name" value="HD-domain/PDEase-like"/>
    <property type="match status" value="1"/>
</dbReference>
<feature type="domain" description="HDOD" evidence="1">
    <location>
        <begin position="68"/>
        <end position="263"/>
    </location>
</feature>
<reference evidence="2 3" key="1">
    <citation type="submission" date="2017-09" db="EMBL/GenBank/DDBJ databases">
        <title>Sequencing the genomes of two abundant thermophiles in Great Basin hot springs: Thermocrinis jamiesonii and novel Chloroflexi Thermoflexus hugenholtzii.</title>
        <authorList>
            <person name="Hedlund B."/>
        </authorList>
    </citation>
    <scope>NUCLEOTIDE SEQUENCE [LARGE SCALE GENOMIC DNA]</scope>
    <source>
        <strain evidence="2 3">G233</strain>
    </source>
</reference>
<dbReference type="Proteomes" id="UP000223071">
    <property type="component" value="Unassembled WGS sequence"/>
</dbReference>
<dbReference type="PROSITE" id="PS51833">
    <property type="entry name" value="HDOD"/>
    <property type="match status" value="1"/>
</dbReference>
<evidence type="ECO:0000313" key="2">
    <source>
        <dbReference type="EMBL" id="PFG73173.1"/>
    </source>
</evidence>
<dbReference type="PANTHER" id="PTHR33525:SF3">
    <property type="entry name" value="RIBONUCLEASE Y"/>
    <property type="match status" value="1"/>
</dbReference>
<dbReference type="GO" id="GO:0016740">
    <property type="term" value="F:transferase activity"/>
    <property type="evidence" value="ECO:0007669"/>
    <property type="project" value="UniProtKB-KW"/>
</dbReference>
<organism evidence="2 3">
    <name type="scientific">Tepidiforma thermophila (strain KCTC 52669 / CGMCC 1.13589 / G233)</name>
    <dbReference type="NCBI Taxonomy" id="2761530"/>
    <lineage>
        <taxon>Bacteria</taxon>
        <taxon>Bacillati</taxon>
        <taxon>Chloroflexota</taxon>
        <taxon>Tepidiformia</taxon>
        <taxon>Tepidiformales</taxon>
        <taxon>Tepidiformaceae</taxon>
        <taxon>Tepidiforma</taxon>
    </lineage>
</organism>
<dbReference type="Gene3D" id="1.10.3210.10">
    <property type="entry name" value="Hypothetical protein af1432"/>
    <property type="match status" value="1"/>
</dbReference>
<evidence type="ECO:0000259" key="1">
    <source>
        <dbReference type="PROSITE" id="PS51833"/>
    </source>
</evidence>
<dbReference type="InterPro" id="IPR006675">
    <property type="entry name" value="HDIG_dom"/>
</dbReference>
<dbReference type="InterPro" id="IPR013976">
    <property type="entry name" value="HDOD"/>
</dbReference>
<evidence type="ECO:0000313" key="3">
    <source>
        <dbReference type="Proteomes" id="UP000223071"/>
    </source>
</evidence>
<dbReference type="PANTHER" id="PTHR33525">
    <property type="match status" value="1"/>
</dbReference>
<keyword evidence="2" id="KW-0808">Transferase</keyword>
<name>A0A2A9HCY7_TEPT2</name>
<comment type="caution">
    <text evidence="2">The sequence shown here is derived from an EMBL/GenBank/DDBJ whole genome shotgun (WGS) entry which is preliminary data.</text>
</comment>
<proteinExistence type="predicted"/>
<dbReference type="Pfam" id="PF08668">
    <property type="entry name" value="HDOD"/>
    <property type="match status" value="1"/>
</dbReference>
<dbReference type="RefSeq" id="WP_098502647.1">
    <property type="nucleotide sequence ID" value="NZ_PDJQ01000001.1"/>
</dbReference>
<dbReference type="EMBL" id="PDJQ01000001">
    <property type="protein sequence ID" value="PFG73173.1"/>
    <property type="molecule type" value="Genomic_DNA"/>
</dbReference>
<protein>
    <submittedName>
        <fullName evidence="2">Putative nucleotidyltransferase with HDIG domain</fullName>
    </submittedName>
</protein>
<gene>
    <name evidence="2" type="ORF">A9A59_0368</name>
</gene>
<sequence>MTGQIRSKPNSIRQIVIAVFEKVDRPVEEPGQSGGVHRIVPSPPGGAADTQCVMGKDAAALLSRIDDLPPLPAVAARVMGMAEDERTSAMDLAQVLATDQALTAKLIRISNSAFYGFARRISTVREAVVILGFKQVRQVAVGASLMNTFRKLPGETFDLDLFWGHSVAVAVAAEALAKRTFTVKPEDAFTAGILHDIGRLVIRQVMPAEFEQAVQLAKRGEAPLHVAELMTTGYAHDEVGRALGERWKFPGHLVEAVECHHNETLTPEHDGLAGVVAQANRLVLHYGLFCGYDLEGGEVAPLPPDLAAVEEACGGIERVLNRAFSFIEAASGTPGTWYARAS</sequence>
<accession>A0A2A9HCY7</accession>